<feature type="compositionally biased region" description="Basic and acidic residues" evidence="1">
    <location>
        <begin position="288"/>
        <end position="300"/>
    </location>
</feature>
<proteinExistence type="predicted"/>
<sequence>MATPHFICQMVEEADAMIRFAAGQGLALPPEVPVHINQLKVSYIIDGEPNWEPISSHELTMLIECHGKLAKLIEPAKPKSIALMKRDADDPSVFHFLGPVQLIRKLSIVAILCLLLTILVSTSPHVNLTTINQGLFNSQGLTLLLNQVFLLSCAGLGATFASLNKVNEYIKVGSYDPKFDSTYWTLFIMGLMGGVIIAELIPVSQFAEGSSAAAASFHKPVAALLGGFSADVIYRILSRLVDVLGQALGLETKQRTARLKRGIAFQEQEHRLESSAAQPASISTPKTKQVEKIKKELSLD</sequence>
<feature type="transmembrane region" description="Helical" evidence="2">
    <location>
        <begin position="183"/>
        <end position="201"/>
    </location>
</feature>
<protein>
    <submittedName>
        <fullName evidence="3">Uncharacterized protein</fullName>
    </submittedName>
</protein>
<evidence type="ECO:0000256" key="1">
    <source>
        <dbReference type="SAM" id="MobiDB-lite"/>
    </source>
</evidence>
<gene>
    <name evidence="3" type="ORF">FCL42_02465</name>
</gene>
<comment type="caution">
    <text evidence="3">The sequence shown here is derived from an EMBL/GenBank/DDBJ whole genome shotgun (WGS) entry which is preliminary data.</text>
</comment>
<dbReference type="Proteomes" id="UP000305675">
    <property type="component" value="Unassembled WGS sequence"/>
</dbReference>
<keyword evidence="2" id="KW-1133">Transmembrane helix</keyword>
<name>A0A4U1BVJ6_9GAMM</name>
<evidence type="ECO:0000313" key="3">
    <source>
        <dbReference type="EMBL" id="TKB58631.1"/>
    </source>
</evidence>
<feature type="transmembrane region" description="Helical" evidence="2">
    <location>
        <begin position="141"/>
        <end position="163"/>
    </location>
</feature>
<accession>A0A4U1BVJ6</accession>
<keyword evidence="2" id="KW-0812">Transmembrane</keyword>
<dbReference type="EMBL" id="SWCJ01000001">
    <property type="protein sequence ID" value="TKB58631.1"/>
    <property type="molecule type" value="Genomic_DNA"/>
</dbReference>
<feature type="compositionally biased region" description="Polar residues" evidence="1">
    <location>
        <begin position="275"/>
        <end position="287"/>
    </location>
</feature>
<dbReference type="OrthoDB" id="9801383at2"/>
<dbReference type="AlphaFoldDB" id="A0A4U1BVJ6"/>
<evidence type="ECO:0000313" key="4">
    <source>
        <dbReference type="Proteomes" id="UP000305675"/>
    </source>
</evidence>
<keyword evidence="4" id="KW-1185">Reference proteome</keyword>
<keyword evidence="2" id="KW-0472">Membrane</keyword>
<organism evidence="3 4">
    <name type="scientific">Ferrimonas aestuarii</name>
    <dbReference type="NCBI Taxonomy" id="2569539"/>
    <lineage>
        <taxon>Bacteria</taxon>
        <taxon>Pseudomonadati</taxon>
        <taxon>Pseudomonadota</taxon>
        <taxon>Gammaproteobacteria</taxon>
        <taxon>Alteromonadales</taxon>
        <taxon>Ferrimonadaceae</taxon>
        <taxon>Ferrimonas</taxon>
    </lineage>
</organism>
<reference evidence="3 4" key="1">
    <citation type="submission" date="2019-04" db="EMBL/GenBank/DDBJ databases">
        <authorList>
            <person name="Hwang J.C."/>
        </authorList>
    </citation>
    <scope>NUCLEOTIDE SEQUENCE [LARGE SCALE GENOMIC DNA]</scope>
    <source>
        <strain evidence="3 4">IMCC35002</strain>
    </source>
</reference>
<feature type="transmembrane region" description="Helical" evidence="2">
    <location>
        <begin position="102"/>
        <end position="120"/>
    </location>
</feature>
<feature type="region of interest" description="Disordered" evidence="1">
    <location>
        <begin position="270"/>
        <end position="300"/>
    </location>
</feature>
<dbReference type="RefSeq" id="WP_136861779.1">
    <property type="nucleotide sequence ID" value="NZ_SWCJ01000001.1"/>
</dbReference>
<evidence type="ECO:0000256" key="2">
    <source>
        <dbReference type="SAM" id="Phobius"/>
    </source>
</evidence>